<evidence type="ECO:0000313" key="1">
    <source>
        <dbReference type="EMBL" id="MDX6851391.1"/>
    </source>
</evidence>
<proteinExistence type="predicted"/>
<dbReference type="RefSeq" id="WP_302721871.1">
    <property type="nucleotide sequence ID" value="NZ_JAULRU010000418.1"/>
</dbReference>
<name>A0ABU4S487_9GAMM</name>
<dbReference type="Proteomes" id="UP001273505">
    <property type="component" value="Unassembled WGS sequence"/>
</dbReference>
<evidence type="ECO:0000313" key="2">
    <source>
        <dbReference type="Proteomes" id="UP001273505"/>
    </source>
</evidence>
<keyword evidence="2" id="KW-1185">Reference proteome</keyword>
<comment type="caution">
    <text evidence="1">The sequence shown here is derived from an EMBL/GenBank/DDBJ whole genome shotgun (WGS) entry which is preliminary data.</text>
</comment>
<reference evidence="1 2" key="1">
    <citation type="submission" date="2023-11" db="EMBL/GenBank/DDBJ databases">
        <title>Gilvimarinus fulvus sp. nov., isolated from the surface of Kelp.</title>
        <authorList>
            <person name="Sun Y.Y."/>
            <person name="Gong Y."/>
            <person name="Du Z.J."/>
        </authorList>
    </citation>
    <scope>NUCLEOTIDE SEQUENCE [LARGE SCALE GENOMIC DNA]</scope>
    <source>
        <strain evidence="1 2">SDUM040013</strain>
    </source>
</reference>
<gene>
    <name evidence="1" type="ORF">SCD92_18595</name>
</gene>
<dbReference type="EMBL" id="JAXAFO010000054">
    <property type="protein sequence ID" value="MDX6851391.1"/>
    <property type="molecule type" value="Genomic_DNA"/>
</dbReference>
<sequence length="79" mass="9060">MTILNSTDIQAKFLSLLSQHYEFYCLDPINPMMSNLGNKYVVSVVFDLDGFPQLGLSDTLETDAIDYYHFNKLLMLPVH</sequence>
<accession>A0ABU4S487</accession>
<protein>
    <submittedName>
        <fullName evidence="1">Uncharacterized protein</fullName>
    </submittedName>
</protein>
<organism evidence="1 2">
    <name type="scientific">Gilvimarinus gilvus</name>
    <dbReference type="NCBI Taxonomy" id="3058038"/>
    <lineage>
        <taxon>Bacteria</taxon>
        <taxon>Pseudomonadati</taxon>
        <taxon>Pseudomonadota</taxon>
        <taxon>Gammaproteobacteria</taxon>
        <taxon>Cellvibrionales</taxon>
        <taxon>Cellvibrionaceae</taxon>
        <taxon>Gilvimarinus</taxon>
    </lineage>
</organism>